<dbReference type="Pfam" id="PF01826">
    <property type="entry name" value="TIL"/>
    <property type="match status" value="5"/>
</dbReference>
<feature type="domain" description="TIL" evidence="4">
    <location>
        <begin position="171"/>
        <end position="223"/>
    </location>
</feature>
<evidence type="ECO:0000256" key="1">
    <source>
        <dbReference type="ARBA" id="ARBA00022690"/>
    </source>
</evidence>
<keyword evidence="6" id="KW-1185">Reference proteome</keyword>
<organism evidence="5 6">
    <name type="scientific">Caerostris extrusa</name>
    <name type="common">Bark spider</name>
    <name type="synonym">Caerostris bankana</name>
    <dbReference type="NCBI Taxonomy" id="172846"/>
    <lineage>
        <taxon>Eukaryota</taxon>
        <taxon>Metazoa</taxon>
        <taxon>Ecdysozoa</taxon>
        <taxon>Arthropoda</taxon>
        <taxon>Chelicerata</taxon>
        <taxon>Arachnida</taxon>
        <taxon>Araneae</taxon>
        <taxon>Araneomorphae</taxon>
        <taxon>Entelegynae</taxon>
        <taxon>Araneoidea</taxon>
        <taxon>Araneidae</taxon>
        <taxon>Caerostris</taxon>
    </lineage>
</organism>
<keyword evidence="1" id="KW-0646">Protease inhibitor</keyword>
<dbReference type="Proteomes" id="UP001054945">
    <property type="component" value="Unassembled WGS sequence"/>
</dbReference>
<dbReference type="SUPFAM" id="SSF57567">
    <property type="entry name" value="Serine protease inhibitors"/>
    <property type="match status" value="4"/>
</dbReference>
<evidence type="ECO:0000256" key="3">
    <source>
        <dbReference type="SAM" id="SignalP"/>
    </source>
</evidence>
<dbReference type="EMBL" id="BPLR01016368">
    <property type="protein sequence ID" value="GIY83325.1"/>
    <property type="molecule type" value="Genomic_DNA"/>
</dbReference>
<reference evidence="5 6" key="1">
    <citation type="submission" date="2021-06" db="EMBL/GenBank/DDBJ databases">
        <title>Caerostris extrusa draft genome.</title>
        <authorList>
            <person name="Kono N."/>
            <person name="Arakawa K."/>
        </authorList>
    </citation>
    <scope>NUCLEOTIDE SEQUENCE [LARGE SCALE GENOMIC DNA]</scope>
</reference>
<sequence length="383" mass="41919">MKFVLVVVALMLFEDANAQANCGPNQMPVEQDRCVRRCDIPTCSNPYPDPSQPCTTDCFDGCLCKDGYIKRDGTDGVCVRQCPKRNRDPQTNCGPNERPVEPDRCVKACSIPTCRNPNPDPNQPCTGNCYSGCLCKDGYVRDDMSGYCVRPEKCQNDPQNTCGPNEQPVEPGRCVKACSIPTCRNPNPDPNQPCTGNCYSGCLCKDGYVRDDMSGNCVRPKNCQNDPQNTCGRNEQPVEPGRCVKACSIPTCRNPNPDPNQPCTGNCYSGCLCKDGYVRDDMSGNCVRPKNCENDPQNNCGSNEQPVEPDRCVKVCSIPTCSNPNPDPNQPCTGNCYSGCLCKDGYVRDDTSGNCVRPKNCPNGMREARLLQSQPNSCKNKSQ</sequence>
<name>A0AAV4WP97_CAEEX</name>
<comment type="caution">
    <text evidence="5">The sequence shown here is derived from an EMBL/GenBank/DDBJ whole genome shotgun (WGS) entry which is preliminary data.</text>
</comment>
<feature type="domain" description="TIL" evidence="4">
    <location>
        <begin position="240"/>
        <end position="292"/>
    </location>
</feature>
<evidence type="ECO:0000256" key="2">
    <source>
        <dbReference type="ARBA" id="ARBA00023157"/>
    </source>
</evidence>
<dbReference type="Gene3D" id="2.10.25.10">
    <property type="entry name" value="Laminin"/>
    <property type="match status" value="5"/>
</dbReference>
<feature type="domain" description="TIL" evidence="4">
    <location>
        <begin position="309"/>
        <end position="361"/>
    </location>
</feature>
<keyword evidence="3" id="KW-0732">Signal</keyword>
<evidence type="ECO:0000313" key="5">
    <source>
        <dbReference type="EMBL" id="GIY83325.1"/>
    </source>
</evidence>
<feature type="domain" description="TIL" evidence="4">
    <location>
        <begin position="101"/>
        <end position="154"/>
    </location>
</feature>
<dbReference type="PANTHER" id="PTHR23259:SF70">
    <property type="entry name" value="ACCESSORY GLAND PROTEIN ACP62F-RELATED"/>
    <property type="match status" value="1"/>
</dbReference>
<feature type="domain" description="TIL" evidence="4">
    <location>
        <begin position="30"/>
        <end position="81"/>
    </location>
</feature>
<dbReference type="AlphaFoldDB" id="A0AAV4WP97"/>
<accession>A0AAV4WP97</accession>
<dbReference type="InterPro" id="IPR036084">
    <property type="entry name" value="Ser_inhib-like_sf"/>
</dbReference>
<feature type="chain" id="PRO_5043898878" description="TIL domain-containing protein" evidence="3">
    <location>
        <begin position="19"/>
        <end position="383"/>
    </location>
</feature>
<feature type="signal peptide" evidence="3">
    <location>
        <begin position="1"/>
        <end position="18"/>
    </location>
</feature>
<dbReference type="InterPro" id="IPR002919">
    <property type="entry name" value="TIL_dom"/>
</dbReference>
<dbReference type="InterPro" id="IPR051368">
    <property type="entry name" value="SerProtInhib-TIL_Domain"/>
</dbReference>
<protein>
    <recommendedName>
        <fullName evidence="4">TIL domain-containing protein</fullName>
    </recommendedName>
</protein>
<dbReference type="PANTHER" id="PTHR23259">
    <property type="entry name" value="RIDDLE"/>
    <property type="match status" value="1"/>
</dbReference>
<dbReference type="GO" id="GO:0030414">
    <property type="term" value="F:peptidase inhibitor activity"/>
    <property type="evidence" value="ECO:0007669"/>
    <property type="project" value="UniProtKB-KW"/>
</dbReference>
<proteinExistence type="predicted"/>
<evidence type="ECO:0000259" key="4">
    <source>
        <dbReference type="Pfam" id="PF01826"/>
    </source>
</evidence>
<keyword evidence="2" id="KW-1015">Disulfide bond</keyword>
<evidence type="ECO:0000313" key="6">
    <source>
        <dbReference type="Proteomes" id="UP001054945"/>
    </source>
</evidence>
<gene>
    <name evidence="5" type="ORF">CEXT_48981</name>
</gene>
<dbReference type="CDD" id="cd19941">
    <property type="entry name" value="TIL"/>
    <property type="match status" value="4"/>
</dbReference>